<reference evidence="2 3" key="1">
    <citation type="submission" date="2014-12" db="EMBL/GenBank/DDBJ databases">
        <title>Frankia sp. BMG5.1 draft genome.</title>
        <authorList>
            <person name="Gtari M."/>
            <person name="Ghodhbane-Gtari F."/>
            <person name="Nouioui I."/>
            <person name="Ktari A."/>
            <person name="Hezbri K."/>
            <person name="Mimouni W."/>
            <person name="Sbissi I."/>
            <person name="Ayari A."/>
            <person name="Yamanaka T."/>
            <person name="Normand P."/>
            <person name="Tisa L.S."/>
            <person name="Boudabous A."/>
        </authorList>
    </citation>
    <scope>NUCLEOTIDE SEQUENCE [LARGE SCALE GENOMIC DNA]</scope>
    <source>
        <strain evidence="2 3">BMG5.1</strain>
    </source>
</reference>
<organism evidence="2 3">
    <name type="scientific">Protofrankia coriariae</name>
    <dbReference type="NCBI Taxonomy" id="1562887"/>
    <lineage>
        <taxon>Bacteria</taxon>
        <taxon>Bacillati</taxon>
        <taxon>Actinomycetota</taxon>
        <taxon>Actinomycetes</taxon>
        <taxon>Frankiales</taxon>
        <taxon>Frankiaceae</taxon>
        <taxon>Protofrankia</taxon>
    </lineage>
</organism>
<evidence type="ECO:0000313" key="2">
    <source>
        <dbReference type="EMBL" id="KLL11848.1"/>
    </source>
</evidence>
<keyword evidence="3" id="KW-1185">Reference proteome</keyword>
<name>A0ABR5F5A0_9ACTN</name>
<gene>
    <name evidence="2" type="ORF">FrCorBMG51_08455</name>
</gene>
<dbReference type="EMBL" id="JWIO01000010">
    <property type="protein sequence ID" value="KLL11848.1"/>
    <property type="molecule type" value="Genomic_DNA"/>
</dbReference>
<dbReference type="Proteomes" id="UP000035425">
    <property type="component" value="Unassembled WGS sequence"/>
</dbReference>
<evidence type="ECO:0000313" key="3">
    <source>
        <dbReference type="Proteomes" id="UP000035425"/>
    </source>
</evidence>
<proteinExistence type="predicted"/>
<protein>
    <submittedName>
        <fullName evidence="2">Uncharacterized protein</fullName>
    </submittedName>
</protein>
<feature type="region of interest" description="Disordered" evidence="1">
    <location>
        <begin position="42"/>
        <end position="82"/>
    </location>
</feature>
<evidence type="ECO:0000256" key="1">
    <source>
        <dbReference type="SAM" id="MobiDB-lite"/>
    </source>
</evidence>
<comment type="caution">
    <text evidence="2">The sequence shown here is derived from an EMBL/GenBank/DDBJ whole genome shotgun (WGS) entry which is preliminary data.</text>
</comment>
<sequence>MTGGRRATRDVEQRDARWLDSASAEDIAAAFEAGQLAAIMGGPVPAEITPGRQWSGEDFDAASPEQRAQAQARGDLRDLLGA</sequence>
<dbReference type="RefSeq" id="WP_047222538.1">
    <property type="nucleotide sequence ID" value="NZ_JWIO01000010.1"/>
</dbReference>
<accession>A0ABR5F5A0</accession>